<dbReference type="RefSeq" id="WP_147922012.1">
    <property type="nucleotide sequence ID" value="NZ_VRTY01000041.1"/>
</dbReference>
<reference evidence="2 3" key="1">
    <citation type="submission" date="2019-08" db="EMBL/GenBank/DDBJ databases">
        <authorList>
            <person name="Shi S."/>
        </authorList>
    </citation>
    <scope>NUCLEOTIDE SEQUENCE [LARGE SCALE GENOMIC DNA]</scope>
    <source>
        <strain evidence="2 3">GY10130</strain>
    </source>
</reference>
<gene>
    <name evidence="2" type="ORF">FVR03_12105</name>
</gene>
<protein>
    <submittedName>
        <fullName evidence="2">MarR family transcriptional regulator</fullName>
    </submittedName>
</protein>
<feature type="domain" description="HTH marR-type" evidence="1">
    <location>
        <begin position="1"/>
        <end position="150"/>
    </location>
</feature>
<dbReference type="Pfam" id="PF01047">
    <property type="entry name" value="MarR"/>
    <property type="match status" value="1"/>
</dbReference>
<dbReference type="PANTHER" id="PTHR33164">
    <property type="entry name" value="TRANSCRIPTIONAL REGULATOR, MARR FAMILY"/>
    <property type="match status" value="1"/>
</dbReference>
<dbReference type="GO" id="GO:0003700">
    <property type="term" value="F:DNA-binding transcription factor activity"/>
    <property type="evidence" value="ECO:0007669"/>
    <property type="project" value="InterPro"/>
</dbReference>
<dbReference type="GO" id="GO:0006950">
    <property type="term" value="P:response to stress"/>
    <property type="evidence" value="ECO:0007669"/>
    <property type="project" value="TreeGrafter"/>
</dbReference>
<evidence type="ECO:0000313" key="2">
    <source>
        <dbReference type="EMBL" id="TXK45757.1"/>
    </source>
</evidence>
<dbReference type="InterPro" id="IPR036390">
    <property type="entry name" value="WH_DNA-bd_sf"/>
</dbReference>
<dbReference type="OrthoDB" id="763883at2"/>
<sequence length="151" mass="17642">MKLEDEIGMHTFRSPFQKAYLNILFTGNWLEARVESLIKPFGISPEQYNVLRILRGQQGKPINLFEVQERMLSRMSNATRLVEKLRLKELVTREVCVHNRRKVEISITPKGLRLLDKLDPLVEEQEKLLFEHIEATDVESLSQVLDKLRGD</sequence>
<organism evidence="2 3">
    <name type="scientific">Pontibacter qinzhouensis</name>
    <dbReference type="NCBI Taxonomy" id="2603253"/>
    <lineage>
        <taxon>Bacteria</taxon>
        <taxon>Pseudomonadati</taxon>
        <taxon>Bacteroidota</taxon>
        <taxon>Cytophagia</taxon>
        <taxon>Cytophagales</taxon>
        <taxon>Hymenobacteraceae</taxon>
        <taxon>Pontibacter</taxon>
    </lineage>
</organism>
<keyword evidence="3" id="KW-1185">Reference proteome</keyword>
<comment type="caution">
    <text evidence="2">The sequence shown here is derived from an EMBL/GenBank/DDBJ whole genome shotgun (WGS) entry which is preliminary data.</text>
</comment>
<name>A0A5C8K548_9BACT</name>
<dbReference type="InterPro" id="IPR036388">
    <property type="entry name" value="WH-like_DNA-bd_sf"/>
</dbReference>
<dbReference type="AlphaFoldDB" id="A0A5C8K548"/>
<proteinExistence type="predicted"/>
<dbReference type="PRINTS" id="PR00598">
    <property type="entry name" value="HTHMARR"/>
</dbReference>
<dbReference type="InterPro" id="IPR039422">
    <property type="entry name" value="MarR/SlyA-like"/>
</dbReference>
<dbReference type="SUPFAM" id="SSF46785">
    <property type="entry name" value="Winged helix' DNA-binding domain"/>
    <property type="match status" value="1"/>
</dbReference>
<accession>A0A5C8K548</accession>
<dbReference type="Proteomes" id="UP000321926">
    <property type="component" value="Unassembled WGS sequence"/>
</dbReference>
<dbReference type="PANTHER" id="PTHR33164:SF101">
    <property type="entry name" value="TRANSCRIPTIONAL REPRESSOR MPRA"/>
    <property type="match status" value="1"/>
</dbReference>
<dbReference type="InterPro" id="IPR000835">
    <property type="entry name" value="HTH_MarR-typ"/>
</dbReference>
<dbReference type="Gene3D" id="1.10.10.10">
    <property type="entry name" value="Winged helix-like DNA-binding domain superfamily/Winged helix DNA-binding domain"/>
    <property type="match status" value="1"/>
</dbReference>
<dbReference type="EMBL" id="VRTY01000041">
    <property type="protein sequence ID" value="TXK45757.1"/>
    <property type="molecule type" value="Genomic_DNA"/>
</dbReference>
<dbReference type="PROSITE" id="PS50995">
    <property type="entry name" value="HTH_MARR_2"/>
    <property type="match status" value="1"/>
</dbReference>
<evidence type="ECO:0000313" key="3">
    <source>
        <dbReference type="Proteomes" id="UP000321926"/>
    </source>
</evidence>
<dbReference type="SMART" id="SM00347">
    <property type="entry name" value="HTH_MARR"/>
    <property type="match status" value="1"/>
</dbReference>
<evidence type="ECO:0000259" key="1">
    <source>
        <dbReference type="PROSITE" id="PS50995"/>
    </source>
</evidence>